<evidence type="ECO:0000313" key="2">
    <source>
        <dbReference type="Proteomes" id="UP000745663"/>
    </source>
</evidence>
<dbReference type="Proteomes" id="UP000745663">
    <property type="component" value="Unassembled WGS sequence"/>
</dbReference>
<dbReference type="EMBL" id="JACOPV010000009">
    <property type="protein sequence ID" value="MBM5458923.1"/>
    <property type="molecule type" value="Genomic_DNA"/>
</dbReference>
<name>A0ABS2BZ68_9PSED</name>
<sequence length="120" mass="13274">MRLPKQGAEIEVRGVVGVYVGADVMTNGEVNFTIRAAASNVKLMETRCRAHQDGLQKINDNFVSVRSSACLWRHSPAGGFYDEEAQTMLGNTLSDHKASVDAQAFQEMLSLRNMAWARSR</sequence>
<protein>
    <submittedName>
        <fullName evidence="1">Uncharacterized protein</fullName>
    </submittedName>
</protein>
<dbReference type="RefSeq" id="WP_203584843.1">
    <property type="nucleotide sequence ID" value="NZ_JACOPV010000009.1"/>
</dbReference>
<gene>
    <name evidence="1" type="ORF">H8F21_15255</name>
</gene>
<evidence type="ECO:0000313" key="1">
    <source>
        <dbReference type="EMBL" id="MBM5458923.1"/>
    </source>
</evidence>
<accession>A0ABS2BZ68</accession>
<comment type="caution">
    <text evidence="1">The sequence shown here is derived from an EMBL/GenBank/DDBJ whole genome shotgun (WGS) entry which is preliminary data.</text>
</comment>
<keyword evidence="2" id="KW-1185">Reference proteome</keyword>
<proteinExistence type="predicted"/>
<reference evidence="1 2" key="1">
    <citation type="submission" date="2020-08" db="EMBL/GenBank/DDBJ databases">
        <title>Description of novel Pseudomonas species.</title>
        <authorList>
            <person name="Duman M."/>
            <person name="Mulet M."/>
            <person name="Altun S."/>
            <person name="Saticioglu I.B."/>
            <person name="Lalucat J."/>
            <person name="Garcia-Valdes E."/>
        </authorList>
    </citation>
    <scope>NUCLEOTIDE SEQUENCE [LARGE SCALE GENOMIC DNA]</scope>
    <source>
        <strain evidence="1 2">P66</strain>
    </source>
</reference>
<organism evidence="1 2">
    <name type="scientific">Pseudomonas arcuscaelestis</name>
    <dbReference type="NCBI Taxonomy" id="2710591"/>
    <lineage>
        <taxon>Bacteria</taxon>
        <taxon>Pseudomonadati</taxon>
        <taxon>Pseudomonadota</taxon>
        <taxon>Gammaproteobacteria</taxon>
        <taxon>Pseudomonadales</taxon>
        <taxon>Pseudomonadaceae</taxon>
        <taxon>Pseudomonas</taxon>
    </lineage>
</organism>